<name>A0A2V0RAU2_9ZZZZ</name>
<feature type="compositionally biased region" description="Acidic residues" evidence="2">
    <location>
        <begin position="142"/>
        <end position="151"/>
    </location>
</feature>
<evidence type="ECO:0000256" key="2">
    <source>
        <dbReference type="SAM" id="MobiDB-lite"/>
    </source>
</evidence>
<sequence>MTESKTDEKFGTEYIPRVSLDDTAKTFEEQLQADGFKLADFKKSKFFTSGEFAKLGEQEERMAKELGFKASVVAEEDVQAASAEGDIEGDASEDVKDPHKRGKRKKRAKGKPEESGEAGAPSLEAATGVEAHLEAKSTKTEDPEDNAEADPSDPKKKKKGQKGDAEDVHAADDDLNAADEYDAVLEQQKKEKDEADKLAKQAQSSVAPTVMNLIINCPAAVKLNVVDWCGAKRVLGNDVHDLRPYFVVDAQKTRHRHFNTFMSIFIKAVRNTAPVPTKSVNQAGGLGLAGEEMTTEIVDPDADNFNLLSSGSAMSAPSLRNAYGVLSGVEINAVRGANLLRIDEDYSNLPNYSTDITNQAAVLSGDMYRTASHVIMSEERITRQNAGKHQYRKRVGSPTKYLQFYGKNAILQRIKGTPTALFTQDEVVMYENELHSFDIHQDMSFCIIRGFGNPANAIQNFSLDILLARDSELGAELREKSMAASREIIVAFPATVEEPKKSGRDTKINPDMVTAQAMLTSQDAARWATTCCQYYAGGAYMEMSMDVPIDQYMKHLAPFCAAANLVMIHFPSLDVPTQVLNINAVARPFCGELTDELRQYLLGPVNVPVIFANAAMANIAAYGAPGPMVLLAPALQRNVLQQFYNWVRSCIFPVYDTAMGPGADGRWWTYRQDRRPRERNGTLPNPGTALLTTYGRCKYQKGLPVGGNYYDRDMRAFTPCPNAMYMSDMALFGSDMMMRDNERNRTALRPYMSLWTTFMRLIVTALTADERRALVLFQNFGDDLVQQKGSGIIRMGLAVRNAANHDDTLQAGPGYSGVVRTNLDPAGSRQNYGTIAVEFTGALSFLKYGTDLLNFEEVNEFHAMRELSEDPVVASRSAVERKNRQMSIYIANEVMSLCTDPAIIPELVDVRLTAALAPGANNEYFLDNYTDEVEELIKKLSQVFYPSGSSVEAFALRWYHDREVNRQAGSPFIPLYFDYAPFQVGGKSRLTITGFSNANGQNISGCGGVAPNDGLGFVMPNGNIGNPQIPHLLSSFHAPIYEDQGAVAAADGVLGKRPLAVMNVAATVGLLPQIARSHVRLDAAGVKSWAGLTFGKFFRYVLVSKHALLPCDSYGKRFFRVPAMKTVLVRGPVGNRTAQEWRQDQARAVNACLPDALTNAPAPGDVLSAVAPVVFPLSKTDFQRMKNRGHPAFFDPQTFARFFTNDRIEGDYTFEDIKKFMEGGIDMRRVPTEAAYVAAGLSAQLAGALASYPNIAGVLSDIHYLANTQINLTNQGGAGLGEVSMRTFNGAIGHRSIYGSGLFIYAVREAFGTAPGAFYNGQVADLLPNGQQRAATVIPNGEDADQLLRGAVNYYAQHPGLIQTIMNAVLSVAAFEEHPFVMFKAPVEQEYKQIDDDTSMEVITPPSVSVEFKKYFSARGNLAAMQPIDAPVAPLDAIKTSMSAKVVVPFTTTLRQHVVDARAYAVAMNPDVNENGEYINPYHPTRHDDCIIGIIGTYEAAYDPAMVTDVARESIPTAETAVRKGDTFLRWPAKIPMANARRATNLFPRAPAIAANPMRRFYTIADGENGGPLINMTAHPVIVPKKLTILPFEFESPRVISTRPI</sequence>
<feature type="compositionally biased region" description="Basic residues" evidence="2">
    <location>
        <begin position="98"/>
        <end position="109"/>
    </location>
</feature>
<reference evidence="3" key="1">
    <citation type="submission" date="2017-04" db="EMBL/GenBank/DDBJ databases">
        <title>Unveiling RNA virosphere associated with marine microorganisms.</title>
        <authorList>
            <person name="Urayama S."/>
            <person name="Takaki Y."/>
            <person name="Nishi S."/>
            <person name="Yoshida Y."/>
            <person name="Deguchi S."/>
            <person name="Takai K."/>
            <person name="Nunoura T."/>
        </authorList>
    </citation>
    <scope>NUCLEOTIDE SEQUENCE</scope>
</reference>
<feature type="region of interest" description="Disordered" evidence="2">
    <location>
        <begin position="77"/>
        <end position="176"/>
    </location>
</feature>
<protein>
    <submittedName>
        <fullName evidence="3">Uncharacterized protein</fullName>
    </submittedName>
</protein>
<accession>A0A2V0RAU2</accession>
<feature type="compositionally biased region" description="Basic and acidic residues" evidence="2">
    <location>
        <begin position="161"/>
        <end position="172"/>
    </location>
</feature>
<proteinExistence type="predicted"/>
<keyword evidence="1" id="KW-0175">Coiled coil</keyword>
<feature type="coiled-coil region" evidence="1">
    <location>
        <begin position="178"/>
        <end position="205"/>
    </location>
</feature>
<organism evidence="3">
    <name type="scientific">viral metagenome</name>
    <dbReference type="NCBI Taxonomy" id="1070528"/>
    <lineage>
        <taxon>unclassified sequences</taxon>
        <taxon>metagenomes</taxon>
        <taxon>organismal metagenomes</taxon>
    </lineage>
</organism>
<evidence type="ECO:0000313" key="3">
    <source>
        <dbReference type="EMBL" id="GBH22466.1"/>
    </source>
</evidence>
<dbReference type="EMBL" id="BDQC01000085">
    <property type="protein sequence ID" value="GBH22466.1"/>
    <property type="molecule type" value="Genomic_RNA"/>
</dbReference>
<comment type="caution">
    <text evidence="3">The sequence shown here is derived from an EMBL/GenBank/DDBJ whole genome shotgun (WGS) entry which is preliminary data.</text>
</comment>
<evidence type="ECO:0000256" key="1">
    <source>
        <dbReference type="SAM" id="Coils"/>
    </source>
</evidence>
<feature type="compositionally biased region" description="Basic and acidic residues" evidence="2">
    <location>
        <begin position="131"/>
        <end position="141"/>
    </location>
</feature>